<dbReference type="VEuPathDB" id="VectorBase:GPAI039207"/>
<sequence length="193" mass="22355">MNRSSKRRQCFSRKLLNQRISFNKGRDKANTLEDNIVLPTNGFSSSELENTDFIPSEQMFETFVFGSLASLASVVDDIKNKFVTFDLSVDILLASVEDIIGIVEVDFAMLSFNFACNFGVCVIFWELWFSPFSRSVVLLLYLEHLLNDTLTPHMFRLGETRHIRFAGLFIRHKHLEEISRKVFKIIKHLVNVR</sequence>
<reference evidence="2" key="1">
    <citation type="submission" date="2014-03" db="EMBL/GenBank/DDBJ databases">
        <authorList>
            <person name="Aksoy S."/>
            <person name="Warren W."/>
            <person name="Wilson R.K."/>
        </authorList>
    </citation>
    <scope>NUCLEOTIDE SEQUENCE [LARGE SCALE GENOMIC DNA]</scope>
    <source>
        <strain evidence="2">IAEA</strain>
    </source>
</reference>
<reference evidence="1" key="2">
    <citation type="submission" date="2020-05" db="UniProtKB">
        <authorList>
            <consortium name="EnsemblMetazoa"/>
        </authorList>
    </citation>
    <scope>IDENTIFICATION</scope>
    <source>
        <strain evidence="1">IAEA</strain>
    </source>
</reference>
<evidence type="ECO:0000313" key="2">
    <source>
        <dbReference type="Proteomes" id="UP000092445"/>
    </source>
</evidence>
<dbReference type="EnsemblMetazoa" id="GPAI039207-RA">
    <property type="protein sequence ID" value="GPAI039207-PA"/>
    <property type="gene ID" value="GPAI039207"/>
</dbReference>
<dbReference type="AlphaFoldDB" id="A0A1B0AAA1"/>
<name>A0A1B0AAA1_GLOPL</name>
<protein>
    <submittedName>
        <fullName evidence="1">Uncharacterized protein</fullName>
    </submittedName>
</protein>
<dbReference type="Proteomes" id="UP000092445">
    <property type="component" value="Unassembled WGS sequence"/>
</dbReference>
<accession>A0A1B0AAA1</accession>
<keyword evidence="2" id="KW-1185">Reference proteome</keyword>
<organism evidence="1 2">
    <name type="scientific">Glossina pallidipes</name>
    <name type="common">Tsetse fly</name>
    <dbReference type="NCBI Taxonomy" id="7398"/>
    <lineage>
        <taxon>Eukaryota</taxon>
        <taxon>Metazoa</taxon>
        <taxon>Ecdysozoa</taxon>
        <taxon>Arthropoda</taxon>
        <taxon>Hexapoda</taxon>
        <taxon>Insecta</taxon>
        <taxon>Pterygota</taxon>
        <taxon>Neoptera</taxon>
        <taxon>Endopterygota</taxon>
        <taxon>Diptera</taxon>
        <taxon>Brachycera</taxon>
        <taxon>Muscomorpha</taxon>
        <taxon>Hippoboscoidea</taxon>
        <taxon>Glossinidae</taxon>
        <taxon>Glossina</taxon>
    </lineage>
</organism>
<evidence type="ECO:0000313" key="1">
    <source>
        <dbReference type="EnsemblMetazoa" id="GPAI039207-PA"/>
    </source>
</evidence>
<proteinExistence type="predicted"/>